<dbReference type="SUPFAM" id="SSF52200">
    <property type="entry name" value="Toll/Interleukin receptor TIR domain"/>
    <property type="match status" value="1"/>
</dbReference>
<gene>
    <name evidence="3" type="ORF">TCAL_04032</name>
</gene>
<dbReference type="GO" id="GO:0007165">
    <property type="term" value="P:signal transduction"/>
    <property type="evidence" value="ECO:0007669"/>
    <property type="project" value="InterPro"/>
</dbReference>
<feature type="domain" description="TIR" evidence="2">
    <location>
        <begin position="144"/>
        <end position="275"/>
    </location>
</feature>
<dbReference type="STRING" id="6832.A0A553PGE6"/>
<dbReference type="EMBL" id="VCGU01000004">
    <property type="protein sequence ID" value="TRY76751.1"/>
    <property type="molecule type" value="Genomic_DNA"/>
</dbReference>
<dbReference type="InterPro" id="IPR000157">
    <property type="entry name" value="TIR_dom"/>
</dbReference>
<dbReference type="OMA" id="CEYALEC"/>
<dbReference type="InterPro" id="IPR035897">
    <property type="entry name" value="Toll_tir_struct_dom_sf"/>
</dbReference>
<dbReference type="Gene3D" id="3.40.50.10140">
    <property type="entry name" value="Toll/interleukin-1 receptor homology (TIR) domain"/>
    <property type="match status" value="1"/>
</dbReference>
<dbReference type="SUPFAM" id="SSF47986">
    <property type="entry name" value="DEATH domain"/>
    <property type="match status" value="1"/>
</dbReference>
<evidence type="ECO:0000313" key="4">
    <source>
        <dbReference type="Proteomes" id="UP000318571"/>
    </source>
</evidence>
<protein>
    <recommendedName>
        <fullName evidence="2">TIR domain-containing protein</fullName>
    </recommendedName>
</protein>
<evidence type="ECO:0000259" key="2">
    <source>
        <dbReference type="PROSITE" id="PS50104"/>
    </source>
</evidence>
<dbReference type="OrthoDB" id="10037120at2759"/>
<dbReference type="Proteomes" id="UP000318571">
    <property type="component" value="Chromosome 5"/>
</dbReference>
<dbReference type="Gene3D" id="1.10.533.10">
    <property type="entry name" value="Death Domain, Fas"/>
    <property type="match status" value="1"/>
</dbReference>
<evidence type="ECO:0000256" key="1">
    <source>
        <dbReference type="SAM" id="MobiDB-lite"/>
    </source>
</evidence>
<name>A0A553PGE6_TIGCA</name>
<keyword evidence="4" id="KW-1185">Reference proteome</keyword>
<comment type="caution">
    <text evidence="3">The sequence shown here is derived from an EMBL/GenBank/DDBJ whole genome shotgun (WGS) entry which is preliminary data.</text>
</comment>
<accession>A0A553PGE6</accession>
<dbReference type="AlphaFoldDB" id="A0A553PGE6"/>
<feature type="region of interest" description="Disordered" evidence="1">
    <location>
        <begin position="355"/>
        <end position="389"/>
    </location>
</feature>
<proteinExistence type="predicted"/>
<evidence type="ECO:0000313" key="3">
    <source>
        <dbReference type="EMBL" id="TRY76751.1"/>
    </source>
</evidence>
<dbReference type="PROSITE" id="PS50104">
    <property type="entry name" value="TIR"/>
    <property type="match status" value="1"/>
</dbReference>
<dbReference type="Pfam" id="PF01582">
    <property type="entry name" value="TIR"/>
    <property type="match status" value="1"/>
</dbReference>
<reference evidence="3 4" key="1">
    <citation type="journal article" date="2018" name="Nat. Ecol. Evol.">
        <title>Genomic signatures of mitonuclear coevolution across populations of Tigriopus californicus.</title>
        <authorList>
            <person name="Barreto F.S."/>
            <person name="Watson E.T."/>
            <person name="Lima T.G."/>
            <person name="Willett C.S."/>
            <person name="Edmands S."/>
            <person name="Li W."/>
            <person name="Burton R.S."/>
        </authorList>
    </citation>
    <scope>NUCLEOTIDE SEQUENCE [LARGE SCALE GENOMIC DNA]</scope>
    <source>
        <strain evidence="3 4">San Diego</strain>
    </source>
</reference>
<organism evidence="3 4">
    <name type="scientific">Tigriopus californicus</name>
    <name type="common">Marine copepod</name>
    <dbReference type="NCBI Taxonomy" id="6832"/>
    <lineage>
        <taxon>Eukaryota</taxon>
        <taxon>Metazoa</taxon>
        <taxon>Ecdysozoa</taxon>
        <taxon>Arthropoda</taxon>
        <taxon>Crustacea</taxon>
        <taxon>Multicrustacea</taxon>
        <taxon>Hexanauplia</taxon>
        <taxon>Copepoda</taxon>
        <taxon>Harpacticoida</taxon>
        <taxon>Harpacticidae</taxon>
        <taxon>Tigriopus</taxon>
    </lineage>
</organism>
<dbReference type="InterPro" id="IPR011029">
    <property type="entry name" value="DEATH-like_dom_sf"/>
</dbReference>
<sequence>MVTSSTELFAQSSLQILRPGSLEILSSMLNPRKRLLTDDGHLRDYRGITEFAHLEPAQCLRIESNPDHMRELVKIWCHRNVTVHDLINALMRIERFDVYDDTKDHLIKDCEYALECGVQDRVGDTRNALTLHDIRAIQKREKLGTYDAMILHSDHEFDQEFSFHLVERMETLGLKVFLPCRDMVVGTIEHSASSEIIEKRCHKVVAIFSKPFLESQQNVFLVDLAQYVNIRKKSSLLIPITLEQCDLPTTVAQLFKLKYEKSRIANFYQRFYSIFGIKDAPPELLEYPDHMNPGSNQVHSLISPNEAINPILAGSSAPRDRSLQSSASGFTNLNSVSTTYTELNTRASQLSIESNISGRLPGVPQGDEIDQDAARANSKSSSKSKSGGFFDKLFNKAKKTKAYEAVQE</sequence>